<comment type="caution">
    <text evidence="1">The sequence shown here is derived from an EMBL/GenBank/DDBJ whole genome shotgun (WGS) entry which is preliminary data.</text>
</comment>
<dbReference type="Proteomes" id="UP000030889">
    <property type="component" value="Unassembled WGS sequence"/>
</dbReference>
<proteinExistence type="predicted"/>
<dbReference type="RefSeq" id="WP_035474386.1">
    <property type="nucleotide sequence ID" value="NZ_JRGF01000022.1"/>
</dbReference>
<dbReference type="Gene3D" id="3.40.390.10">
    <property type="entry name" value="Collagenase (Catalytic Domain)"/>
    <property type="match status" value="1"/>
</dbReference>
<protein>
    <recommendedName>
        <fullName evidence="3">Peptidase metallopeptidase domain-containing protein</fullName>
    </recommendedName>
</protein>
<evidence type="ECO:0000313" key="2">
    <source>
        <dbReference type="Proteomes" id="UP000030889"/>
    </source>
</evidence>
<evidence type="ECO:0000313" key="1">
    <source>
        <dbReference type="EMBL" id="KHE40521.1"/>
    </source>
</evidence>
<gene>
    <name evidence="1" type="ORF">LG35_09870</name>
</gene>
<reference evidence="1 2" key="1">
    <citation type="submission" date="2014-09" db="EMBL/GenBank/DDBJ databases">
        <title>Alistipes sp. 627, sp. nov., a novel member of the family Rikenellaceae isolated from human faeces.</title>
        <authorList>
            <person name="Shkoporov A.N."/>
            <person name="Chaplin A.V."/>
            <person name="Motuzova O.V."/>
            <person name="Kafarskaia L.I."/>
            <person name="Khokhlova E.V."/>
            <person name="Efimov B.A."/>
        </authorList>
    </citation>
    <scope>NUCLEOTIDE SEQUENCE [LARGE SCALE GENOMIC DNA]</scope>
    <source>
        <strain evidence="1 2">627</strain>
    </source>
</reference>
<dbReference type="EMBL" id="JRGF01000022">
    <property type="protein sequence ID" value="KHE40521.1"/>
    <property type="molecule type" value="Genomic_DNA"/>
</dbReference>
<dbReference type="SUPFAM" id="SSF55486">
    <property type="entry name" value="Metalloproteases ('zincins'), catalytic domain"/>
    <property type="match status" value="1"/>
</dbReference>
<accession>A0ABR4YIJ9</accession>
<keyword evidence="2" id="KW-1185">Reference proteome</keyword>
<dbReference type="InterPro" id="IPR024079">
    <property type="entry name" value="MetalloPept_cat_dom_sf"/>
</dbReference>
<sequence length="538" mass="62392">MGYDISDIYRIDSSYVVEKHILITQRHIRDFERIPQTRQGLTNGNTLSEENREVYLNYTGWQYNNAYTEAANYWNTKSKCGVQFHVTGIENELRISEESMDDESILMLVSPPTASGELGGEIIFNTDCKYKPDPNSSQAMYMMLHAMGHAIGFGHTFVNNGDNIKEDFGKYPIDGIEHLRPDSKSIMAEESDPLGWSGFSENDIKAFKAIYPTDEPEPEPEPDIDPSIPWIYSQDDFDIELSVRDFSEDTPYVFQNYVKQTGDFWYYHENKQKYIRITDANGRVVALGKANESYSIPYGEYTLQYGVLVESVLCGEAKVKFWQTQPRIWTNARENETIDLAREYVVKCEFDTNFPDWQEYTKSVKMVDTGTTEEVPLRFSETADRWYFRFPDRGTYKIILTVTNRLGETKTAEKTLQITSIDRTPVFYKMYEEYVGIEYGYLKNNEAVSRFSLRFYSDAACTRRIASTENTIECSYILWDDYYDIDSEPVSSTIQEQGTFLIPVGSSTCELPHDIFNGTPYTLDQHIFRYEITGFYYK</sequence>
<organism evidence="1 2">
    <name type="scientific">Alistipes inops</name>
    <dbReference type="NCBI Taxonomy" id="1501391"/>
    <lineage>
        <taxon>Bacteria</taxon>
        <taxon>Pseudomonadati</taxon>
        <taxon>Bacteroidota</taxon>
        <taxon>Bacteroidia</taxon>
        <taxon>Bacteroidales</taxon>
        <taxon>Rikenellaceae</taxon>
        <taxon>Alistipes</taxon>
    </lineage>
</organism>
<evidence type="ECO:0008006" key="3">
    <source>
        <dbReference type="Google" id="ProtNLM"/>
    </source>
</evidence>
<name>A0ABR4YIJ9_9BACT</name>